<dbReference type="SUPFAM" id="SSF54523">
    <property type="entry name" value="Pili subunits"/>
    <property type="match status" value="1"/>
</dbReference>
<dbReference type="PANTHER" id="PTHR30093">
    <property type="entry name" value="GENERAL SECRETION PATHWAY PROTEIN G"/>
    <property type="match status" value="1"/>
</dbReference>
<evidence type="ECO:0000313" key="3">
    <source>
        <dbReference type="Proteomes" id="UP000435649"/>
    </source>
</evidence>
<dbReference type="NCBIfam" id="TIGR02532">
    <property type="entry name" value="IV_pilin_GFxxxE"/>
    <property type="match status" value="1"/>
</dbReference>
<keyword evidence="1" id="KW-0812">Transmembrane</keyword>
<keyword evidence="1" id="KW-0472">Membrane</keyword>
<evidence type="ECO:0000313" key="2">
    <source>
        <dbReference type="EMBL" id="MST98691.1"/>
    </source>
</evidence>
<evidence type="ECO:0000256" key="1">
    <source>
        <dbReference type="SAM" id="Phobius"/>
    </source>
</evidence>
<name>A0A844G807_9BACT</name>
<dbReference type="InterPro" id="IPR045584">
    <property type="entry name" value="Pilin-like"/>
</dbReference>
<proteinExistence type="predicted"/>
<accession>A0A844G807</accession>
<feature type="transmembrane region" description="Helical" evidence="1">
    <location>
        <begin position="20"/>
        <end position="41"/>
    </location>
</feature>
<reference evidence="2 3" key="1">
    <citation type="submission" date="2019-08" db="EMBL/GenBank/DDBJ databases">
        <title>In-depth cultivation of the pig gut microbiome towards novel bacterial diversity and tailored functional studies.</title>
        <authorList>
            <person name="Wylensek D."/>
            <person name="Hitch T.C.A."/>
            <person name="Clavel T."/>
        </authorList>
    </citation>
    <scope>NUCLEOTIDE SEQUENCE [LARGE SCALE GENOMIC DNA]</scope>
    <source>
        <strain evidence="2 3">BBE-744-WT-12</strain>
    </source>
</reference>
<dbReference type="AlphaFoldDB" id="A0A844G807"/>
<keyword evidence="3" id="KW-1185">Reference proteome</keyword>
<organism evidence="2 3">
    <name type="scientific">Victivallis lenta</name>
    <dbReference type="NCBI Taxonomy" id="2606640"/>
    <lineage>
        <taxon>Bacteria</taxon>
        <taxon>Pseudomonadati</taxon>
        <taxon>Lentisphaerota</taxon>
        <taxon>Lentisphaeria</taxon>
        <taxon>Victivallales</taxon>
        <taxon>Victivallaceae</taxon>
        <taxon>Victivallis</taxon>
    </lineage>
</organism>
<dbReference type="InterPro" id="IPR012902">
    <property type="entry name" value="N_methyl_site"/>
</dbReference>
<comment type="caution">
    <text evidence="2">The sequence shown here is derived from an EMBL/GenBank/DDBJ whole genome shotgun (WGS) entry which is preliminary data.</text>
</comment>
<sequence>MVICTRKLHIPSMMCTPFTLIELLVVIAIIAILAGILLPVLNKSREKARATACINNLKQSFTPLMAYSDDFEGFWPRATAPNSTWGRLLHNNGYISNYSALMCPAYSPNKVKPGLYAEDHVDYWMWSSLTFGMAGVYDFALTPMNVKKGSDYGKSLFLTDSISKAFSGYIAKGFTDNEWNQSHVIYMTGKDPNYKIHPRHSRQANILYMDGHVEPGGPKTEILRLYYIKGVYATIDSLYSFEIGD</sequence>
<dbReference type="Gene3D" id="3.30.700.10">
    <property type="entry name" value="Glycoprotein, Type 4 Pilin"/>
    <property type="match status" value="1"/>
</dbReference>
<dbReference type="EMBL" id="VUNS01000022">
    <property type="protein sequence ID" value="MST98691.1"/>
    <property type="molecule type" value="Genomic_DNA"/>
</dbReference>
<gene>
    <name evidence="2" type="ORF">FYJ85_16755</name>
</gene>
<dbReference type="Proteomes" id="UP000435649">
    <property type="component" value="Unassembled WGS sequence"/>
</dbReference>
<protein>
    <submittedName>
        <fullName evidence="2">Prepilin-type N-terminal cleavage/methylation domain-containing protein</fullName>
    </submittedName>
</protein>
<keyword evidence="1" id="KW-1133">Transmembrane helix</keyword>